<dbReference type="AlphaFoldDB" id="A0A370KM56"/>
<evidence type="ECO:0000313" key="1">
    <source>
        <dbReference type="EMBL" id="RDJ09596.1"/>
    </source>
</evidence>
<dbReference type="EMBL" id="NAAC01000017">
    <property type="protein sequence ID" value="RDJ09596.1"/>
    <property type="molecule type" value="Genomic_DNA"/>
</dbReference>
<reference evidence="1 2" key="1">
    <citation type="submission" date="2017-03" db="EMBL/GenBank/DDBJ databases">
        <title>Genome analysis of Rhizobial strains effectives or ineffectives for nitrogen fixation isolated from bean seeds.</title>
        <authorList>
            <person name="Peralta H."/>
            <person name="Aguilar-Vera A."/>
            <person name="Mora Y."/>
            <person name="Vargas-Lagunas C."/>
            <person name="Girard L."/>
            <person name="Mora J."/>
        </authorList>
    </citation>
    <scope>NUCLEOTIDE SEQUENCE [LARGE SCALE GENOMIC DNA]</scope>
    <source>
        <strain evidence="1 2">CCGM3</strain>
    </source>
</reference>
<protein>
    <submittedName>
        <fullName evidence="1">Uncharacterized protein</fullName>
    </submittedName>
</protein>
<dbReference type="RefSeq" id="WP_114714039.1">
    <property type="nucleotide sequence ID" value="NZ_KZ857260.1"/>
</dbReference>
<name>A0A370KM56_9HYPH</name>
<comment type="caution">
    <text evidence="1">The sequence shown here is derived from an EMBL/GenBank/DDBJ whole genome shotgun (WGS) entry which is preliminary data.</text>
</comment>
<gene>
    <name evidence="1" type="ORF">B5K06_17645</name>
</gene>
<organism evidence="1 2">
    <name type="scientific">Rhizobium grahamii</name>
    <dbReference type="NCBI Taxonomy" id="1120045"/>
    <lineage>
        <taxon>Bacteria</taxon>
        <taxon>Pseudomonadati</taxon>
        <taxon>Pseudomonadota</taxon>
        <taxon>Alphaproteobacteria</taxon>
        <taxon>Hyphomicrobiales</taxon>
        <taxon>Rhizobiaceae</taxon>
        <taxon>Rhizobium/Agrobacterium group</taxon>
        <taxon>Rhizobium</taxon>
    </lineage>
</organism>
<dbReference type="OrthoDB" id="8364761at2"/>
<proteinExistence type="predicted"/>
<dbReference type="Proteomes" id="UP000254939">
    <property type="component" value="Unassembled WGS sequence"/>
</dbReference>
<sequence>MEILSVRSSPYFLFKKNQDNSSYYNELEEPIGTKTKASSSFHIDETNAETPDFSAISASELRQYARQSFDAGTIDQDTFAAISEPLPMRTIDPSGNVLDLSDVTDATSFNFRDYYKDQLQIANSIGDPETVARLDSIVNFLDV</sequence>
<evidence type="ECO:0000313" key="2">
    <source>
        <dbReference type="Proteomes" id="UP000254939"/>
    </source>
</evidence>
<accession>A0A370KM56</accession>